<organism evidence="1 2">
    <name type="scientific">Parathielavia appendiculata</name>
    <dbReference type="NCBI Taxonomy" id="2587402"/>
    <lineage>
        <taxon>Eukaryota</taxon>
        <taxon>Fungi</taxon>
        <taxon>Dikarya</taxon>
        <taxon>Ascomycota</taxon>
        <taxon>Pezizomycotina</taxon>
        <taxon>Sordariomycetes</taxon>
        <taxon>Sordariomycetidae</taxon>
        <taxon>Sordariales</taxon>
        <taxon>Chaetomiaceae</taxon>
        <taxon>Parathielavia</taxon>
    </lineage>
</organism>
<dbReference type="Proteomes" id="UP001302602">
    <property type="component" value="Unassembled WGS sequence"/>
</dbReference>
<gene>
    <name evidence="1" type="ORF">N657DRAFT_505207</name>
</gene>
<proteinExistence type="predicted"/>
<keyword evidence="2" id="KW-1185">Reference proteome</keyword>
<reference evidence="1" key="2">
    <citation type="submission" date="2023-05" db="EMBL/GenBank/DDBJ databases">
        <authorList>
            <consortium name="Lawrence Berkeley National Laboratory"/>
            <person name="Steindorff A."/>
            <person name="Hensen N."/>
            <person name="Bonometti L."/>
            <person name="Westerberg I."/>
            <person name="Brannstrom I.O."/>
            <person name="Guillou S."/>
            <person name="Cros-Aarteil S."/>
            <person name="Calhoun S."/>
            <person name="Haridas S."/>
            <person name="Kuo A."/>
            <person name="Mondo S."/>
            <person name="Pangilinan J."/>
            <person name="Riley R."/>
            <person name="Labutti K."/>
            <person name="Andreopoulos B."/>
            <person name="Lipzen A."/>
            <person name="Chen C."/>
            <person name="Yanf M."/>
            <person name="Daum C."/>
            <person name="Ng V."/>
            <person name="Clum A."/>
            <person name="Ohm R."/>
            <person name="Martin F."/>
            <person name="Silar P."/>
            <person name="Natvig D."/>
            <person name="Lalanne C."/>
            <person name="Gautier V."/>
            <person name="Ament-Velasquez S.L."/>
            <person name="Kruys A."/>
            <person name="Hutchinson M.I."/>
            <person name="Powell A.J."/>
            <person name="Barry K."/>
            <person name="Miller A.N."/>
            <person name="Grigoriev I.V."/>
            <person name="Debuchy R."/>
            <person name="Gladieux P."/>
            <person name="Thoren M.H."/>
            <person name="Johannesson H."/>
        </authorList>
    </citation>
    <scope>NUCLEOTIDE SEQUENCE</scope>
    <source>
        <strain evidence="1">CBS 731.68</strain>
    </source>
</reference>
<comment type="caution">
    <text evidence="1">The sequence shown here is derived from an EMBL/GenBank/DDBJ whole genome shotgun (WGS) entry which is preliminary data.</text>
</comment>
<accession>A0AAN6Z393</accession>
<dbReference type="RefSeq" id="XP_062646225.1">
    <property type="nucleotide sequence ID" value="XM_062787699.1"/>
</dbReference>
<name>A0AAN6Z393_9PEZI</name>
<evidence type="ECO:0000313" key="1">
    <source>
        <dbReference type="EMBL" id="KAK4122454.1"/>
    </source>
</evidence>
<dbReference type="EMBL" id="MU853231">
    <property type="protein sequence ID" value="KAK4122454.1"/>
    <property type="molecule type" value="Genomic_DNA"/>
</dbReference>
<protein>
    <submittedName>
        <fullName evidence="1">Uncharacterized protein</fullName>
    </submittedName>
</protein>
<dbReference type="AlphaFoldDB" id="A0AAN6Z393"/>
<evidence type="ECO:0000313" key="2">
    <source>
        <dbReference type="Proteomes" id="UP001302602"/>
    </source>
</evidence>
<sequence length="158" mass="17597">MMQRNKSRRDKSSEKDQAGCAFYPWRAPCRPRTLRTNIVTPPAGRLLPSSPTSKCLDRGFGAREKSGPCGGRHAFRFMPLTGMHRAPLQGEWTWSSIFGRNSASGSELTCLPTRQCSHWLGWFPFRVTVGSLCLNGRDVEQLPSGALQTVARNSYATH</sequence>
<dbReference type="GeneID" id="87824469"/>
<reference evidence="1" key="1">
    <citation type="journal article" date="2023" name="Mol. Phylogenet. Evol.">
        <title>Genome-scale phylogeny and comparative genomics of the fungal order Sordariales.</title>
        <authorList>
            <person name="Hensen N."/>
            <person name="Bonometti L."/>
            <person name="Westerberg I."/>
            <person name="Brannstrom I.O."/>
            <person name="Guillou S."/>
            <person name="Cros-Aarteil S."/>
            <person name="Calhoun S."/>
            <person name="Haridas S."/>
            <person name="Kuo A."/>
            <person name="Mondo S."/>
            <person name="Pangilinan J."/>
            <person name="Riley R."/>
            <person name="LaButti K."/>
            <person name="Andreopoulos B."/>
            <person name="Lipzen A."/>
            <person name="Chen C."/>
            <person name="Yan M."/>
            <person name="Daum C."/>
            <person name="Ng V."/>
            <person name="Clum A."/>
            <person name="Steindorff A."/>
            <person name="Ohm R.A."/>
            <person name="Martin F."/>
            <person name="Silar P."/>
            <person name="Natvig D.O."/>
            <person name="Lalanne C."/>
            <person name="Gautier V."/>
            <person name="Ament-Velasquez S.L."/>
            <person name="Kruys A."/>
            <person name="Hutchinson M.I."/>
            <person name="Powell A.J."/>
            <person name="Barry K."/>
            <person name="Miller A.N."/>
            <person name="Grigoriev I.V."/>
            <person name="Debuchy R."/>
            <person name="Gladieux P."/>
            <person name="Hiltunen Thoren M."/>
            <person name="Johannesson H."/>
        </authorList>
    </citation>
    <scope>NUCLEOTIDE SEQUENCE</scope>
    <source>
        <strain evidence="1">CBS 731.68</strain>
    </source>
</reference>